<dbReference type="OrthoDB" id="4158087at2759"/>
<evidence type="ECO:0000313" key="2">
    <source>
        <dbReference type="EMBL" id="KEY73808.1"/>
    </source>
</evidence>
<gene>
    <name evidence="2" type="ORF">S7711_03108</name>
</gene>
<dbReference type="PANTHER" id="PTHR37540">
    <property type="entry name" value="TRANSCRIPTION FACTOR (ACR-2), PUTATIVE-RELATED-RELATED"/>
    <property type="match status" value="1"/>
</dbReference>
<sequence length="583" mass="65445">MAEQVLDWSTDVAMQGPAQSGADKLKRNSCKRSTNITAAANPQKQRSFAFIAAQTDGRAPSDSRRLIRSHVMRGKNTGKRNQTASVSPQPASPPHQPRQSLPTHYDDLVDLSSGDSSSPDEDDDEGDGGVERNATSTLRISSTATVTIVRPSKIGQDPKQIIIHTACMPGPLICPPGMYRLHFAEAMDEESQRSLQTFFMLANEAFMSALSPPDLCGKTKERQDHWWQWLLRDPAYLNSALFNIGAFIDIIDFCEKHNAAVPGSSVMFPTSIFEAFSPKTWGYLRRTIKLLQDRIEDPEEQLSVSTAAVVLSLAMTAELIGDDSAFESHVAGLVRIVRLRGGIETFDDFRLMQTKICRVDLGWALKTGRKPQLRPDIDWAPCTVGILESQSLGHLATPSGIDSLLHPLDTSIYDIFTDVRNLSLLIDHHRSINSYLDPRIFQDTVLSVRYRLLLFDYNRSAAHILQEAIRVSLLTYDFTFYRSTPGIQRPFEDFSRQLQESVEALDGYGGPMITDLMLWMLFIGAMVVLNVKEKWVATRLIQMTAGMRWHEVEERLKGVIWVDYLHQKRGKDIFDAVRGMAVQ</sequence>
<accession>A0A084B8C9</accession>
<evidence type="ECO:0000313" key="3">
    <source>
        <dbReference type="Proteomes" id="UP000028045"/>
    </source>
</evidence>
<evidence type="ECO:0000256" key="1">
    <source>
        <dbReference type="SAM" id="MobiDB-lite"/>
    </source>
</evidence>
<protein>
    <recommendedName>
        <fullName evidence="4">Transcription factor domain-containing protein</fullName>
    </recommendedName>
</protein>
<organism evidence="2 3">
    <name type="scientific">Stachybotrys chartarum (strain CBS 109288 / IBT 7711)</name>
    <name type="common">Toxic black mold</name>
    <name type="synonym">Stilbospora chartarum</name>
    <dbReference type="NCBI Taxonomy" id="1280523"/>
    <lineage>
        <taxon>Eukaryota</taxon>
        <taxon>Fungi</taxon>
        <taxon>Dikarya</taxon>
        <taxon>Ascomycota</taxon>
        <taxon>Pezizomycotina</taxon>
        <taxon>Sordariomycetes</taxon>
        <taxon>Hypocreomycetidae</taxon>
        <taxon>Hypocreales</taxon>
        <taxon>Stachybotryaceae</taxon>
        <taxon>Stachybotrys</taxon>
    </lineage>
</organism>
<reference evidence="2 3" key="1">
    <citation type="journal article" date="2014" name="BMC Genomics">
        <title>Comparative genome sequencing reveals chemotype-specific gene clusters in the toxigenic black mold Stachybotrys.</title>
        <authorList>
            <person name="Semeiks J."/>
            <person name="Borek D."/>
            <person name="Otwinowski Z."/>
            <person name="Grishin N.V."/>
        </authorList>
    </citation>
    <scope>NUCLEOTIDE SEQUENCE [LARGE SCALE GENOMIC DNA]</scope>
    <source>
        <strain evidence="3">CBS 109288 / IBT 7711</strain>
    </source>
</reference>
<feature type="region of interest" description="Disordered" evidence="1">
    <location>
        <begin position="1"/>
        <end position="29"/>
    </location>
</feature>
<dbReference type="HOGENOM" id="CLU_023254_1_0_1"/>
<dbReference type="PANTHER" id="PTHR37540:SF5">
    <property type="entry name" value="TRANSCRIPTION FACTOR DOMAIN-CONTAINING PROTEIN"/>
    <property type="match status" value="1"/>
</dbReference>
<proteinExistence type="predicted"/>
<keyword evidence="3" id="KW-1185">Reference proteome</keyword>
<dbReference type="Proteomes" id="UP000028045">
    <property type="component" value="Unassembled WGS sequence"/>
</dbReference>
<name>A0A084B8C9_STACB</name>
<feature type="compositionally biased region" description="Polar residues" evidence="1">
    <location>
        <begin position="79"/>
        <end position="89"/>
    </location>
</feature>
<feature type="compositionally biased region" description="Acidic residues" evidence="1">
    <location>
        <begin position="118"/>
        <end position="128"/>
    </location>
</feature>
<dbReference type="AlphaFoldDB" id="A0A084B8C9"/>
<evidence type="ECO:0008006" key="4">
    <source>
        <dbReference type="Google" id="ProtNLM"/>
    </source>
</evidence>
<dbReference type="EMBL" id="KL647752">
    <property type="protein sequence ID" value="KEY73808.1"/>
    <property type="molecule type" value="Genomic_DNA"/>
</dbReference>
<feature type="region of interest" description="Disordered" evidence="1">
    <location>
        <begin position="71"/>
        <end position="137"/>
    </location>
</feature>